<accession>A0A1P8WKG9</accession>
<dbReference type="GO" id="GO:0006310">
    <property type="term" value="P:DNA recombination"/>
    <property type="evidence" value="ECO:0007669"/>
    <property type="project" value="UniProtKB-KW"/>
</dbReference>
<dbReference type="EMBL" id="CP017641">
    <property type="protein sequence ID" value="APZ94554.1"/>
    <property type="molecule type" value="Genomic_DNA"/>
</dbReference>
<name>A0A1P8WKG9_9PLAN</name>
<keyword evidence="2 4" id="KW-0238">DNA-binding</keyword>
<dbReference type="Proteomes" id="UP000187735">
    <property type="component" value="Chromosome"/>
</dbReference>
<evidence type="ECO:0000256" key="1">
    <source>
        <dbReference type="ARBA" id="ARBA00022908"/>
    </source>
</evidence>
<gene>
    <name evidence="6" type="ORF">Fuma_04186</name>
</gene>
<dbReference type="PROSITE" id="PS51900">
    <property type="entry name" value="CB"/>
    <property type="match status" value="1"/>
</dbReference>
<evidence type="ECO:0000256" key="2">
    <source>
        <dbReference type="ARBA" id="ARBA00023125"/>
    </source>
</evidence>
<proteinExistence type="predicted"/>
<feature type="domain" description="Core-binding (CB)" evidence="5">
    <location>
        <begin position="70"/>
        <end position="150"/>
    </location>
</feature>
<dbReference type="GO" id="GO:0015074">
    <property type="term" value="P:DNA integration"/>
    <property type="evidence" value="ECO:0007669"/>
    <property type="project" value="UniProtKB-KW"/>
</dbReference>
<reference evidence="6 7" key="1">
    <citation type="journal article" date="2016" name="Front. Microbiol.">
        <title>Fuerstia marisgermanicae gen. nov., sp. nov., an Unusual Member of the Phylum Planctomycetes from the German Wadden Sea.</title>
        <authorList>
            <person name="Kohn T."/>
            <person name="Heuer A."/>
            <person name="Jogler M."/>
            <person name="Vollmers J."/>
            <person name="Boedeker C."/>
            <person name="Bunk B."/>
            <person name="Rast P."/>
            <person name="Borchert D."/>
            <person name="Glockner I."/>
            <person name="Freese H.M."/>
            <person name="Klenk H.P."/>
            <person name="Overmann J."/>
            <person name="Kaster A.K."/>
            <person name="Rohde M."/>
            <person name="Wiegand S."/>
            <person name="Jogler C."/>
        </authorList>
    </citation>
    <scope>NUCLEOTIDE SEQUENCE [LARGE SCALE GENOMIC DNA]</scope>
    <source>
        <strain evidence="6 7">NH11</strain>
    </source>
</reference>
<evidence type="ECO:0000259" key="5">
    <source>
        <dbReference type="PROSITE" id="PS51900"/>
    </source>
</evidence>
<dbReference type="InterPro" id="IPR011010">
    <property type="entry name" value="DNA_brk_join_enz"/>
</dbReference>
<dbReference type="CDD" id="cd00397">
    <property type="entry name" value="DNA_BRE_C"/>
    <property type="match status" value="1"/>
</dbReference>
<keyword evidence="7" id="KW-1185">Reference proteome</keyword>
<keyword evidence="3" id="KW-0233">DNA recombination</keyword>
<dbReference type="SUPFAM" id="SSF56349">
    <property type="entry name" value="DNA breaking-rejoining enzymes"/>
    <property type="match status" value="1"/>
</dbReference>
<protein>
    <submittedName>
        <fullName evidence="6">Site-specific tyrosine recombinase</fullName>
    </submittedName>
</protein>
<dbReference type="InterPro" id="IPR013762">
    <property type="entry name" value="Integrase-like_cat_sf"/>
</dbReference>
<evidence type="ECO:0000256" key="4">
    <source>
        <dbReference type="PROSITE-ProRule" id="PRU01248"/>
    </source>
</evidence>
<dbReference type="PANTHER" id="PTHR30349">
    <property type="entry name" value="PHAGE INTEGRASE-RELATED"/>
    <property type="match status" value="1"/>
</dbReference>
<dbReference type="InterPro" id="IPR050090">
    <property type="entry name" value="Tyrosine_recombinase_XerCD"/>
</dbReference>
<evidence type="ECO:0000313" key="7">
    <source>
        <dbReference type="Proteomes" id="UP000187735"/>
    </source>
</evidence>
<dbReference type="Gene3D" id="1.10.443.10">
    <property type="entry name" value="Intergrase catalytic core"/>
    <property type="match status" value="1"/>
</dbReference>
<sequence>MARNRKRQANGCAWHRRFDDGWYATIDGQRTRLRDEMGQPIRGKDNRQQADLAVARLKLQMPEPAAHGAVLVATVAEAYLDHLKATASAAYVDLASRAMNDFCGYCGGLAATDLKKKHVRDWVAQHPSWKSDNTKRDNMTMVMAAFNHAVKEEEILDTNPISGLKKPAAFARVTFFKEDEVQEVLDYCNRKPKKKAVSLAPTGQYFSILLQTGARPFSELARVTADDVHETDKGMVIRFKAGTDAAGNYRHKAAKKTGKDRTIYLFAEAEDVIRSLMEEYPRGSGVPLFRTPRGKSWKRCNGVQSFCTIKRKLGWDKNPDKKNLSLYTCRHTFAKRILSGYWTGQPATIETLAGLMGNTPKVCWDHYAQWCDEYNEPLWAAVGRGRRLEAQLTQTPS</sequence>
<evidence type="ECO:0000256" key="3">
    <source>
        <dbReference type="ARBA" id="ARBA00023172"/>
    </source>
</evidence>
<organism evidence="6 7">
    <name type="scientific">Fuerstiella marisgermanici</name>
    <dbReference type="NCBI Taxonomy" id="1891926"/>
    <lineage>
        <taxon>Bacteria</taxon>
        <taxon>Pseudomonadati</taxon>
        <taxon>Planctomycetota</taxon>
        <taxon>Planctomycetia</taxon>
        <taxon>Planctomycetales</taxon>
        <taxon>Planctomycetaceae</taxon>
        <taxon>Fuerstiella</taxon>
    </lineage>
</organism>
<dbReference type="InterPro" id="IPR010998">
    <property type="entry name" value="Integrase_recombinase_N"/>
</dbReference>
<dbReference type="GO" id="GO:0003677">
    <property type="term" value="F:DNA binding"/>
    <property type="evidence" value="ECO:0007669"/>
    <property type="project" value="UniProtKB-UniRule"/>
</dbReference>
<dbReference type="InterPro" id="IPR044068">
    <property type="entry name" value="CB"/>
</dbReference>
<evidence type="ECO:0000313" key="6">
    <source>
        <dbReference type="EMBL" id="APZ94554.1"/>
    </source>
</evidence>
<dbReference type="Gene3D" id="1.10.150.130">
    <property type="match status" value="1"/>
</dbReference>
<keyword evidence="1" id="KW-0229">DNA integration</keyword>
<dbReference type="AlphaFoldDB" id="A0A1P8WKG9"/>
<dbReference type="RefSeq" id="WP_077028461.1">
    <property type="nucleotide sequence ID" value="NZ_CP017641.1"/>
</dbReference>
<dbReference type="KEGG" id="fmr:Fuma_04186"/>